<dbReference type="HOGENOM" id="CLU_2100150_0_0_1"/>
<dbReference type="OMA" id="CAIESCI"/>
<dbReference type="PANTHER" id="PTHR39113:SF1">
    <property type="entry name" value="MEMBRANE LIPOPROTEIN"/>
    <property type="match status" value="1"/>
</dbReference>
<evidence type="ECO:0000256" key="1">
    <source>
        <dbReference type="SAM" id="Phobius"/>
    </source>
</evidence>
<dbReference type="EMBL" id="KI392710">
    <property type="protein sequence ID" value="ERN11269.1"/>
    <property type="molecule type" value="Genomic_DNA"/>
</dbReference>
<dbReference type="Gramene" id="ERN11269">
    <property type="protein sequence ID" value="ERN11269"/>
    <property type="gene ID" value="AMTR_s00024p00237990"/>
</dbReference>
<evidence type="ECO:0000313" key="3">
    <source>
        <dbReference type="Proteomes" id="UP000017836"/>
    </source>
</evidence>
<organism evidence="2 3">
    <name type="scientific">Amborella trichopoda</name>
    <dbReference type="NCBI Taxonomy" id="13333"/>
    <lineage>
        <taxon>Eukaryota</taxon>
        <taxon>Viridiplantae</taxon>
        <taxon>Streptophyta</taxon>
        <taxon>Embryophyta</taxon>
        <taxon>Tracheophyta</taxon>
        <taxon>Spermatophyta</taxon>
        <taxon>Magnoliopsida</taxon>
        <taxon>Amborellales</taxon>
        <taxon>Amborellaceae</taxon>
        <taxon>Amborella</taxon>
    </lineage>
</organism>
<gene>
    <name evidence="2" type="ORF">AMTR_s00024p00237990</name>
</gene>
<accession>W1PTX0</accession>
<sequence length="116" mass="13534">MLILRKNTCIRLLESPRTQREVKILIKAQVGFALSVFLLQIVVLGLMCAIESCIVKEFMGLETKREEMGRKRGRKVAHVRAEAMVQEAHMEEVRVREFEEKNENKYGQWVKPDFEA</sequence>
<keyword evidence="3" id="KW-1185">Reference proteome</keyword>
<keyword evidence="1" id="KW-1133">Transmembrane helix</keyword>
<dbReference type="Proteomes" id="UP000017836">
    <property type="component" value="Unassembled WGS sequence"/>
</dbReference>
<feature type="transmembrane region" description="Helical" evidence="1">
    <location>
        <begin position="32"/>
        <end position="55"/>
    </location>
</feature>
<name>W1PTX0_AMBTC</name>
<proteinExistence type="predicted"/>
<evidence type="ECO:0000313" key="2">
    <source>
        <dbReference type="EMBL" id="ERN11269.1"/>
    </source>
</evidence>
<protein>
    <submittedName>
        <fullName evidence="2">Uncharacterized protein</fullName>
    </submittedName>
</protein>
<keyword evidence="1" id="KW-0812">Transmembrane</keyword>
<keyword evidence="1" id="KW-0472">Membrane</keyword>
<dbReference type="PANTHER" id="PTHR39113">
    <property type="entry name" value="MEMBRANE LIPOPROTEIN-RELATED"/>
    <property type="match status" value="1"/>
</dbReference>
<dbReference type="AlphaFoldDB" id="W1PTX0"/>
<reference evidence="3" key="1">
    <citation type="journal article" date="2013" name="Science">
        <title>The Amborella genome and the evolution of flowering plants.</title>
        <authorList>
            <consortium name="Amborella Genome Project"/>
        </authorList>
    </citation>
    <scope>NUCLEOTIDE SEQUENCE [LARGE SCALE GENOMIC DNA]</scope>
</reference>